<keyword evidence="11" id="KW-1185">Reference proteome</keyword>
<dbReference type="EC" id="2.8.1.7" evidence="3 8"/>
<proteinExistence type="inferred from homology"/>
<dbReference type="AlphaFoldDB" id="A0A934QZN9"/>
<dbReference type="InterPro" id="IPR015424">
    <property type="entry name" value="PyrdxlP-dep_Trfase"/>
</dbReference>
<dbReference type="NCBIfam" id="TIGR01979">
    <property type="entry name" value="sufS"/>
    <property type="match status" value="1"/>
</dbReference>
<feature type="domain" description="Aminotransferase class V" evidence="9">
    <location>
        <begin position="34"/>
        <end position="415"/>
    </location>
</feature>
<comment type="catalytic activity">
    <reaction evidence="6 8">
        <text>(sulfur carrier)-H + L-cysteine = (sulfur carrier)-SH + L-alanine</text>
        <dbReference type="Rhea" id="RHEA:43892"/>
        <dbReference type="Rhea" id="RHEA-COMP:14737"/>
        <dbReference type="Rhea" id="RHEA-COMP:14739"/>
        <dbReference type="ChEBI" id="CHEBI:29917"/>
        <dbReference type="ChEBI" id="CHEBI:35235"/>
        <dbReference type="ChEBI" id="CHEBI:57972"/>
        <dbReference type="ChEBI" id="CHEBI:64428"/>
        <dbReference type="EC" id="2.8.1.7"/>
    </reaction>
</comment>
<dbReference type="GO" id="GO:0030170">
    <property type="term" value="F:pyridoxal phosphate binding"/>
    <property type="evidence" value="ECO:0007669"/>
    <property type="project" value="UniProtKB-UniRule"/>
</dbReference>
<dbReference type="Proteomes" id="UP000635245">
    <property type="component" value="Unassembled WGS sequence"/>
</dbReference>
<evidence type="ECO:0000313" key="11">
    <source>
        <dbReference type="Proteomes" id="UP000635245"/>
    </source>
</evidence>
<accession>A0A934QZN9</accession>
<name>A0A934QZN9_9PSEU</name>
<dbReference type="PROSITE" id="PS00595">
    <property type="entry name" value="AA_TRANSFER_CLASS_5"/>
    <property type="match status" value="1"/>
</dbReference>
<evidence type="ECO:0000313" key="10">
    <source>
        <dbReference type="EMBL" id="MBK1788213.1"/>
    </source>
</evidence>
<evidence type="ECO:0000256" key="1">
    <source>
        <dbReference type="ARBA" id="ARBA00001933"/>
    </source>
</evidence>
<sequence>MTTTTANTTPLDVAAVRADFPILSRTVRDGKPLVYLDSGATSQRPVQVLDAERRFLETANAAVHRGAHQLAEEATDAYEDARAKIADFVGATPGELVFTKNATEGINLVAYAMGNAATDPGRAVASFAVGPGDEIVITEMEHHANLVPWQQLCQRTGATLRWFGVTEDGRLDLSNLDELITERTKVVAFAHQSNVLGTVNPVEPLVRKAHEVGALVLLDACQSVPHFPVDFTALGVDFAVFSGHKMLAPSGIGVLYGRRELLEAMPPFLTGGSMIELVRMEGSTFAPPPQKFEAGVPMTSQAVGLGAAVDYLNAIGMDRVAAHEHLLAERALTGLAEIPGVRIIGPPDTVDRGATVAFVVDGVHPHDAGQVLDSLGIAVRVGHHCAWPLHRSCGVPATVRATFYLYNELSEVDALVNGVREAQRFFGVA</sequence>
<evidence type="ECO:0000256" key="5">
    <source>
        <dbReference type="ARBA" id="ARBA00022898"/>
    </source>
</evidence>
<dbReference type="Pfam" id="PF00266">
    <property type="entry name" value="Aminotran_5"/>
    <property type="match status" value="1"/>
</dbReference>
<dbReference type="PANTHER" id="PTHR43586:SF8">
    <property type="entry name" value="CYSTEINE DESULFURASE 1, CHLOROPLASTIC"/>
    <property type="match status" value="1"/>
</dbReference>
<comment type="cofactor">
    <cofactor evidence="1 7">
        <name>pyridoxal 5'-phosphate</name>
        <dbReference type="ChEBI" id="CHEBI:597326"/>
    </cofactor>
</comment>
<evidence type="ECO:0000256" key="3">
    <source>
        <dbReference type="ARBA" id="ARBA00012239"/>
    </source>
</evidence>
<dbReference type="InterPro" id="IPR020578">
    <property type="entry name" value="Aminotrans_V_PyrdxlP_BS"/>
</dbReference>
<dbReference type="Gene3D" id="3.40.640.10">
    <property type="entry name" value="Type I PLP-dependent aspartate aminotransferase-like (Major domain)"/>
    <property type="match status" value="1"/>
</dbReference>
<comment type="caution">
    <text evidence="10">The sequence shown here is derived from an EMBL/GenBank/DDBJ whole genome shotgun (WGS) entry which is preliminary data.</text>
</comment>
<keyword evidence="5 8" id="KW-0663">Pyridoxal phosphate</keyword>
<protein>
    <recommendedName>
        <fullName evidence="3 8">Cysteine desulfurase</fullName>
        <ecNumber evidence="3 8">2.8.1.7</ecNumber>
    </recommendedName>
</protein>
<comment type="similarity">
    <text evidence="2 8">Belongs to the class-V pyridoxal-phosphate-dependent aminotransferase family. Csd subfamily.</text>
</comment>
<dbReference type="InterPro" id="IPR015421">
    <property type="entry name" value="PyrdxlP-dep_Trfase_major"/>
</dbReference>
<dbReference type="PANTHER" id="PTHR43586">
    <property type="entry name" value="CYSTEINE DESULFURASE"/>
    <property type="match status" value="1"/>
</dbReference>
<comment type="function">
    <text evidence="8">Catalyzes the removal of elemental sulfur and selenium atoms from L-cysteine, L-cystine, L-selenocysteine, and L-selenocystine to produce L-alanine.</text>
</comment>
<evidence type="ECO:0000256" key="4">
    <source>
        <dbReference type="ARBA" id="ARBA00022679"/>
    </source>
</evidence>
<evidence type="ECO:0000259" key="9">
    <source>
        <dbReference type="Pfam" id="PF00266"/>
    </source>
</evidence>
<dbReference type="InterPro" id="IPR015422">
    <property type="entry name" value="PyrdxlP-dep_Trfase_small"/>
</dbReference>
<reference evidence="10" key="1">
    <citation type="submission" date="2020-12" db="EMBL/GenBank/DDBJ databases">
        <title>Prauserella sp. ASG 168, a novel actinomycete isolated from cave rock.</title>
        <authorList>
            <person name="Suriyachadkun C."/>
        </authorList>
    </citation>
    <scope>NUCLEOTIDE SEQUENCE</scope>
    <source>
        <strain evidence="10">ASG 168</strain>
    </source>
</reference>
<evidence type="ECO:0000256" key="2">
    <source>
        <dbReference type="ARBA" id="ARBA00010447"/>
    </source>
</evidence>
<evidence type="ECO:0000256" key="8">
    <source>
        <dbReference type="RuleBase" id="RU004506"/>
    </source>
</evidence>
<gene>
    <name evidence="10" type="ORF">JHE00_28115</name>
</gene>
<keyword evidence="4 8" id="KW-0808">Transferase</keyword>
<dbReference type="GO" id="GO:0006534">
    <property type="term" value="P:cysteine metabolic process"/>
    <property type="evidence" value="ECO:0007669"/>
    <property type="project" value="UniProtKB-UniRule"/>
</dbReference>
<dbReference type="InterPro" id="IPR010970">
    <property type="entry name" value="Cys_dSase_SufS"/>
</dbReference>
<dbReference type="SUPFAM" id="SSF53383">
    <property type="entry name" value="PLP-dependent transferases"/>
    <property type="match status" value="1"/>
</dbReference>
<organism evidence="10 11">
    <name type="scientific">Prauserella cavernicola</name>
    <dbReference type="NCBI Taxonomy" id="2800127"/>
    <lineage>
        <taxon>Bacteria</taxon>
        <taxon>Bacillati</taxon>
        <taxon>Actinomycetota</taxon>
        <taxon>Actinomycetes</taxon>
        <taxon>Pseudonocardiales</taxon>
        <taxon>Pseudonocardiaceae</taxon>
        <taxon>Prauserella</taxon>
    </lineage>
</organism>
<dbReference type="Gene3D" id="3.90.1150.10">
    <property type="entry name" value="Aspartate Aminotransferase, domain 1"/>
    <property type="match status" value="1"/>
</dbReference>
<dbReference type="GO" id="GO:0031071">
    <property type="term" value="F:cysteine desulfurase activity"/>
    <property type="evidence" value="ECO:0007669"/>
    <property type="project" value="UniProtKB-UniRule"/>
</dbReference>
<dbReference type="RefSeq" id="WP_200323818.1">
    <property type="nucleotide sequence ID" value="NZ_JAENJH010000009.1"/>
</dbReference>
<dbReference type="CDD" id="cd06453">
    <property type="entry name" value="SufS_like"/>
    <property type="match status" value="1"/>
</dbReference>
<evidence type="ECO:0000256" key="6">
    <source>
        <dbReference type="ARBA" id="ARBA00050776"/>
    </source>
</evidence>
<dbReference type="EMBL" id="JAENJH010000009">
    <property type="protein sequence ID" value="MBK1788213.1"/>
    <property type="molecule type" value="Genomic_DNA"/>
</dbReference>
<evidence type="ECO:0000256" key="7">
    <source>
        <dbReference type="RuleBase" id="RU004504"/>
    </source>
</evidence>
<dbReference type="InterPro" id="IPR000192">
    <property type="entry name" value="Aminotrans_V_dom"/>
</dbReference>